<evidence type="ECO:0000313" key="2">
    <source>
        <dbReference type="EMBL" id="TYR34310.1"/>
    </source>
</evidence>
<evidence type="ECO:0000313" key="3">
    <source>
        <dbReference type="Proteomes" id="UP000323258"/>
    </source>
</evidence>
<sequence length="63" mass="6918">MATILPFVVRPRTPSTRRPADSVAAIVIFPGVRYEARRDDHQAGGSEGRTGDSPRRKRKGKTA</sequence>
<reference evidence="2 3" key="2">
    <citation type="submission" date="2019-09" db="EMBL/GenBank/DDBJ databases">
        <title>Mesorhizobium sp. MaA-C15 isolated from Microcystis aeruginosa.</title>
        <authorList>
            <person name="Jeong S.E."/>
            <person name="Jin H.M."/>
            <person name="Jeon C.O."/>
        </authorList>
    </citation>
    <scope>NUCLEOTIDE SEQUENCE [LARGE SCALE GENOMIC DNA]</scope>
    <source>
        <strain evidence="2 3">MaA-C15</strain>
    </source>
</reference>
<feature type="region of interest" description="Disordered" evidence="1">
    <location>
        <begin position="34"/>
        <end position="63"/>
    </location>
</feature>
<protein>
    <submittedName>
        <fullName evidence="2">Uncharacterized protein</fullName>
    </submittedName>
</protein>
<reference evidence="2 3" key="1">
    <citation type="submission" date="2019-08" db="EMBL/GenBank/DDBJ databases">
        <authorList>
            <person name="Seo Y.L."/>
        </authorList>
    </citation>
    <scope>NUCLEOTIDE SEQUENCE [LARGE SCALE GENOMIC DNA]</scope>
    <source>
        <strain evidence="2 3">MaA-C15</strain>
    </source>
</reference>
<keyword evidence="3" id="KW-1185">Reference proteome</keyword>
<gene>
    <name evidence="2" type="ORF">FY036_05215</name>
</gene>
<accession>A0A5D4H659</accession>
<dbReference type="AlphaFoldDB" id="A0A5D4H659"/>
<dbReference type="EMBL" id="VSZS01000056">
    <property type="protein sequence ID" value="TYR34310.1"/>
    <property type="molecule type" value="Genomic_DNA"/>
</dbReference>
<evidence type="ECO:0000256" key="1">
    <source>
        <dbReference type="SAM" id="MobiDB-lite"/>
    </source>
</evidence>
<dbReference type="Proteomes" id="UP000323258">
    <property type="component" value="Unassembled WGS sequence"/>
</dbReference>
<proteinExistence type="predicted"/>
<dbReference type="RefSeq" id="WP_148913649.1">
    <property type="nucleotide sequence ID" value="NZ_VSZS01000056.1"/>
</dbReference>
<dbReference type="OrthoDB" id="8454255at2"/>
<organism evidence="2 3">
    <name type="scientific">Neoaquamicrobium microcysteis</name>
    <dbReference type="NCBI Taxonomy" id="2682781"/>
    <lineage>
        <taxon>Bacteria</taxon>
        <taxon>Pseudomonadati</taxon>
        <taxon>Pseudomonadota</taxon>
        <taxon>Alphaproteobacteria</taxon>
        <taxon>Hyphomicrobiales</taxon>
        <taxon>Phyllobacteriaceae</taxon>
        <taxon>Neoaquamicrobium</taxon>
    </lineage>
</organism>
<comment type="caution">
    <text evidence="2">The sequence shown here is derived from an EMBL/GenBank/DDBJ whole genome shotgun (WGS) entry which is preliminary data.</text>
</comment>
<name>A0A5D4H659_9HYPH</name>